<reference evidence="2 3" key="1">
    <citation type="journal article" date="2019" name="Sci. Rep.">
        <title>A high-quality genome of Eragrostis curvula grass provides insights into Poaceae evolution and supports new strategies to enhance forage quality.</title>
        <authorList>
            <person name="Carballo J."/>
            <person name="Santos B.A.C.M."/>
            <person name="Zappacosta D."/>
            <person name="Garbus I."/>
            <person name="Selva J.P."/>
            <person name="Gallo C.A."/>
            <person name="Diaz A."/>
            <person name="Albertini E."/>
            <person name="Caccamo M."/>
            <person name="Echenique V."/>
        </authorList>
    </citation>
    <scope>NUCLEOTIDE SEQUENCE [LARGE SCALE GENOMIC DNA]</scope>
    <source>
        <strain evidence="3">cv. Victoria</strain>
        <tissue evidence="2">Leaf</tissue>
    </source>
</reference>
<evidence type="ECO:0000313" key="2">
    <source>
        <dbReference type="EMBL" id="TVU26682.1"/>
    </source>
</evidence>
<comment type="caution">
    <text evidence="2">The sequence shown here is derived from an EMBL/GenBank/DDBJ whole genome shotgun (WGS) entry which is preliminary data.</text>
</comment>
<evidence type="ECO:0000256" key="1">
    <source>
        <dbReference type="SAM" id="MobiDB-lite"/>
    </source>
</evidence>
<protein>
    <submittedName>
        <fullName evidence="2">Uncharacterized protein</fullName>
    </submittedName>
</protein>
<keyword evidence="3" id="KW-1185">Reference proteome</keyword>
<dbReference type="EMBL" id="RWGY01000013">
    <property type="protein sequence ID" value="TVU26682.1"/>
    <property type="molecule type" value="Genomic_DNA"/>
</dbReference>
<sequence length="107" mass="12105">MNIRLKQLRDCSKTSRGKQRWRRRRLKRKSNAGPLVSGGLAVGGGGRPGIPTFALFPHRRMRLDGGGESRASSSMKNKLLRPLLYLVMVFLDHDCGLVRVWFPVTFI</sequence>
<evidence type="ECO:0000313" key="3">
    <source>
        <dbReference type="Proteomes" id="UP000324897"/>
    </source>
</evidence>
<organism evidence="2 3">
    <name type="scientific">Eragrostis curvula</name>
    <name type="common">weeping love grass</name>
    <dbReference type="NCBI Taxonomy" id="38414"/>
    <lineage>
        <taxon>Eukaryota</taxon>
        <taxon>Viridiplantae</taxon>
        <taxon>Streptophyta</taxon>
        <taxon>Embryophyta</taxon>
        <taxon>Tracheophyta</taxon>
        <taxon>Spermatophyta</taxon>
        <taxon>Magnoliopsida</taxon>
        <taxon>Liliopsida</taxon>
        <taxon>Poales</taxon>
        <taxon>Poaceae</taxon>
        <taxon>PACMAD clade</taxon>
        <taxon>Chloridoideae</taxon>
        <taxon>Eragrostideae</taxon>
        <taxon>Eragrostidinae</taxon>
        <taxon>Eragrostis</taxon>
    </lineage>
</organism>
<gene>
    <name evidence="2" type="ORF">EJB05_29238</name>
</gene>
<name>A0A5J9US88_9POAL</name>
<feature type="compositionally biased region" description="Basic residues" evidence="1">
    <location>
        <begin position="15"/>
        <end position="30"/>
    </location>
</feature>
<feature type="non-terminal residue" evidence="2">
    <location>
        <position position="1"/>
    </location>
</feature>
<dbReference type="AlphaFoldDB" id="A0A5J9US88"/>
<accession>A0A5J9US88</accession>
<proteinExistence type="predicted"/>
<dbReference type="Gramene" id="TVU26682">
    <property type="protein sequence ID" value="TVU26682"/>
    <property type="gene ID" value="EJB05_29238"/>
</dbReference>
<feature type="region of interest" description="Disordered" evidence="1">
    <location>
        <begin position="9"/>
        <end position="38"/>
    </location>
</feature>
<dbReference type="Proteomes" id="UP000324897">
    <property type="component" value="Chromosome 2"/>
</dbReference>